<dbReference type="EMBL" id="JAPESX010001997">
    <property type="protein sequence ID" value="KAJ8110004.1"/>
    <property type="molecule type" value="Genomic_DNA"/>
</dbReference>
<keyword evidence="2" id="KW-1185">Reference proteome</keyword>
<evidence type="ECO:0000313" key="2">
    <source>
        <dbReference type="Proteomes" id="UP001153334"/>
    </source>
</evidence>
<gene>
    <name evidence="1" type="ORF">ONZ43_g5989</name>
</gene>
<evidence type="ECO:0000313" key="1">
    <source>
        <dbReference type="EMBL" id="KAJ8110004.1"/>
    </source>
</evidence>
<comment type="caution">
    <text evidence="1">The sequence shown here is derived from an EMBL/GenBank/DDBJ whole genome shotgun (WGS) entry which is preliminary data.</text>
</comment>
<accession>A0ACC2I477</accession>
<reference evidence="1" key="1">
    <citation type="submission" date="2022-11" db="EMBL/GenBank/DDBJ databases">
        <title>Genome Sequence of Nemania bipapillata.</title>
        <authorList>
            <person name="Buettner E."/>
        </authorList>
    </citation>
    <scope>NUCLEOTIDE SEQUENCE</scope>
    <source>
        <strain evidence="1">CP14</strain>
    </source>
</reference>
<organism evidence="1 2">
    <name type="scientific">Nemania bipapillata</name>
    <dbReference type="NCBI Taxonomy" id="110536"/>
    <lineage>
        <taxon>Eukaryota</taxon>
        <taxon>Fungi</taxon>
        <taxon>Dikarya</taxon>
        <taxon>Ascomycota</taxon>
        <taxon>Pezizomycotina</taxon>
        <taxon>Sordariomycetes</taxon>
        <taxon>Xylariomycetidae</taxon>
        <taxon>Xylariales</taxon>
        <taxon>Xylariaceae</taxon>
        <taxon>Nemania</taxon>
    </lineage>
</organism>
<sequence length="339" mass="38199">MLLRLEKSSVRLNYARGVLEDPYLQTYRHLEKRLKPLPLDTPTTIELFPGRTLQVTLLDANHCVGAVMFLFEDAGKSVLYTGDIRYTSVLDDYPLQTKADGLRELIEKVRKYPADTVFYFQSWTYGYEEVWIALSKALNSKIHVDGYKLRVFEALIIEIGRREYLQTSWFETFSQGISHAWHDLGIRFGDAGLPTGSAHTNTYSSLTQAVGFSLHHRHTRKSKSRRTLEPLVNMKVWVYLQAMAVAMSASRATALAIGENGNSVKPAVMLRDLGCNKDAIATCTASTGQDGSACFGHLCAGRPLEMMVKRQDECTEDNLLQCAILDWNQAQVCFQQLCL</sequence>
<protein>
    <submittedName>
        <fullName evidence="1">Uncharacterized protein</fullName>
    </submittedName>
</protein>
<dbReference type="Proteomes" id="UP001153334">
    <property type="component" value="Unassembled WGS sequence"/>
</dbReference>
<proteinExistence type="predicted"/>
<name>A0ACC2I477_9PEZI</name>